<dbReference type="EMBL" id="SNRY01009694">
    <property type="protein sequence ID" value="KAA6306724.1"/>
    <property type="molecule type" value="Genomic_DNA"/>
</dbReference>
<dbReference type="Gene3D" id="3.30.950.30">
    <property type="entry name" value="Schlafen, AAA domain"/>
    <property type="match status" value="1"/>
</dbReference>
<dbReference type="PANTHER" id="PTHR30595">
    <property type="entry name" value="GLPR-RELATED TRANSCRIPTIONAL REPRESSOR"/>
    <property type="match status" value="1"/>
</dbReference>
<protein>
    <submittedName>
        <fullName evidence="1">Uncharacterized protein</fullName>
    </submittedName>
</protein>
<gene>
    <name evidence="1" type="ORF">EZS27_041613</name>
</gene>
<organism evidence="1">
    <name type="scientific">termite gut metagenome</name>
    <dbReference type="NCBI Taxonomy" id="433724"/>
    <lineage>
        <taxon>unclassified sequences</taxon>
        <taxon>metagenomes</taxon>
        <taxon>organismal metagenomes</taxon>
    </lineage>
</organism>
<proteinExistence type="predicted"/>
<evidence type="ECO:0000313" key="1">
    <source>
        <dbReference type="EMBL" id="KAA6306724.1"/>
    </source>
</evidence>
<dbReference type="InterPro" id="IPR038461">
    <property type="entry name" value="Schlafen_AlbA_2_dom_sf"/>
</dbReference>
<feature type="non-terminal residue" evidence="1">
    <location>
        <position position="1"/>
    </location>
</feature>
<dbReference type="AlphaFoldDB" id="A0A5J4PDM3"/>
<name>A0A5J4PDM3_9ZZZZ</name>
<comment type="caution">
    <text evidence="1">The sequence shown here is derived from an EMBL/GenBank/DDBJ whole genome shotgun (WGS) entry which is preliminary data.</text>
</comment>
<accession>A0A5J4PDM3</accession>
<reference evidence="1" key="1">
    <citation type="submission" date="2019-03" db="EMBL/GenBank/DDBJ databases">
        <title>Single cell metagenomics reveals metabolic interactions within the superorganism composed of flagellate Streblomastix strix and complex community of Bacteroidetes bacteria on its surface.</title>
        <authorList>
            <person name="Treitli S.C."/>
            <person name="Kolisko M."/>
            <person name="Husnik F."/>
            <person name="Keeling P."/>
            <person name="Hampl V."/>
        </authorList>
    </citation>
    <scope>NUCLEOTIDE SEQUENCE</scope>
    <source>
        <strain evidence="1">STM</strain>
    </source>
</reference>
<sequence>NENSVTNMIRNFINILNNPQIFIPIAFLSPEIIKIDGKTIIYVNVPESSQAHRYKGNYYDRVNDADNDITQSFYLVDNLHLRKRRESSENEVFPYLVMSDFDDDTFKKMRNQISIHNPQHPWLYMEDEEILRSSFWRKDPATNKEGFILAAIVLFGKENSLLSCCPYHRTDAIYRSMSYEHYLHPLPTDPDIRYDDRDMICVNLIQSYLRLMNFVARNMPDKFRLDEQ</sequence>
<dbReference type="PANTHER" id="PTHR30595:SF6">
    <property type="entry name" value="SCHLAFEN ALBA-2 DOMAIN-CONTAINING PROTEIN"/>
    <property type="match status" value="1"/>
</dbReference>
<feature type="non-terminal residue" evidence="1">
    <location>
        <position position="228"/>
    </location>
</feature>